<name>A0ABU0TMM3_9FLAO</name>
<organism evidence="3 4">
    <name type="scientific">Chryseobacterium camelliae</name>
    <dbReference type="NCBI Taxonomy" id="1265445"/>
    <lineage>
        <taxon>Bacteria</taxon>
        <taxon>Pseudomonadati</taxon>
        <taxon>Bacteroidota</taxon>
        <taxon>Flavobacteriia</taxon>
        <taxon>Flavobacteriales</taxon>
        <taxon>Weeksellaceae</taxon>
        <taxon>Chryseobacterium group</taxon>
        <taxon>Chryseobacterium</taxon>
    </lineage>
</organism>
<dbReference type="RefSeq" id="WP_307454019.1">
    <property type="nucleotide sequence ID" value="NZ_JAUTAL010000001.1"/>
</dbReference>
<feature type="compositionally biased region" description="Basic and acidic residues" evidence="1">
    <location>
        <begin position="126"/>
        <end position="139"/>
    </location>
</feature>
<feature type="domain" description="YokE-like PH" evidence="2">
    <location>
        <begin position="27"/>
        <end position="117"/>
    </location>
</feature>
<evidence type="ECO:0000313" key="3">
    <source>
        <dbReference type="EMBL" id="MDQ1098295.1"/>
    </source>
</evidence>
<dbReference type="InterPro" id="IPR039519">
    <property type="entry name" value="YokE-like_PH"/>
</dbReference>
<reference evidence="3 4" key="1">
    <citation type="submission" date="2023-07" db="EMBL/GenBank/DDBJ databases">
        <title>Functional and genomic diversity of the sorghum phyllosphere microbiome.</title>
        <authorList>
            <person name="Shade A."/>
        </authorList>
    </citation>
    <scope>NUCLEOTIDE SEQUENCE [LARGE SCALE GENOMIC DNA]</scope>
    <source>
        <strain evidence="3 4">SORGH_AS_1064</strain>
    </source>
</reference>
<accession>A0ABU0TMM3</accession>
<evidence type="ECO:0000256" key="1">
    <source>
        <dbReference type="SAM" id="MobiDB-lite"/>
    </source>
</evidence>
<comment type="caution">
    <text evidence="3">The sequence shown here is derived from an EMBL/GenBank/DDBJ whole genome shotgun (WGS) entry which is preliminary data.</text>
</comment>
<protein>
    <recommendedName>
        <fullName evidence="2">YokE-like PH domain-containing protein</fullName>
    </recommendedName>
</protein>
<proteinExistence type="predicted"/>
<gene>
    <name evidence="3" type="ORF">QE404_003442</name>
</gene>
<dbReference type="Pfam" id="PF14470">
    <property type="entry name" value="bPH_3"/>
    <property type="match status" value="1"/>
</dbReference>
<evidence type="ECO:0000259" key="2">
    <source>
        <dbReference type="Pfam" id="PF14470"/>
    </source>
</evidence>
<dbReference type="EMBL" id="JAUTAL010000001">
    <property type="protein sequence ID" value="MDQ1098295.1"/>
    <property type="molecule type" value="Genomic_DNA"/>
</dbReference>
<evidence type="ECO:0000313" key="4">
    <source>
        <dbReference type="Proteomes" id="UP001225072"/>
    </source>
</evidence>
<keyword evidence="4" id="KW-1185">Reference proteome</keyword>
<dbReference type="Proteomes" id="UP001225072">
    <property type="component" value="Unassembled WGS sequence"/>
</dbReference>
<sequence length="150" mass="17368">MNLRQFLNEEQDPKAVEKLLVRINSLLTSKEFVEYIAVQKKPALNISPDCIALTNRRIIFCRPRNFGLSMDFQDYGWQDVLDCHIKEGIIGSAFTMRTVKNFSNMMDYLPKAQARKPVSVCSGNGRTDERSTERKRPGDQKSFGRRSYRK</sequence>
<feature type="region of interest" description="Disordered" evidence="1">
    <location>
        <begin position="118"/>
        <end position="150"/>
    </location>
</feature>